<evidence type="ECO:0000259" key="2">
    <source>
        <dbReference type="Pfam" id="PF13839"/>
    </source>
</evidence>
<evidence type="ECO:0000256" key="1">
    <source>
        <dbReference type="ARBA" id="ARBA00007727"/>
    </source>
</evidence>
<dbReference type="EMBL" id="KD117870">
    <property type="protein sequence ID" value="EMS59676.1"/>
    <property type="molecule type" value="Genomic_DNA"/>
</dbReference>
<dbReference type="InterPro" id="IPR026057">
    <property type="entry name" value="TBL_C"/>
</dbReference>
<dbReference type="PANTHER" id="PTHR32285:SF177">
    <property type="entry name" value="OS01G0217000 PROTEIN"/>
    <property type="match status" value="1"/>
</dbReference>
<evidence type="ECO:0000313" key="3">
    <source>
        <dbReference type="EMBL" id="EMS59676.1"/>
    </source>
</evidence>
<proteinExistence type="inferred from homology"/>
<name>M7ZJ68_TRIUA</name>
<protein>
    <recommendedName>
        <fullName evidence="2">Trichome birefringence-like C-terminal domain-containing protein</fullName>
    </recommendedName>
</protein>
<dbReference type="eggNOG" id="ENOG502QQHY">
    <property type="taxonomic scope" value="Eukaryota"/>
</dbReference>
<dbReference type="Pfam" id="PF13839">
    <property type="entry name" value="PC-Esterase"/>
    <property type="match status" value="1"/>
</dbReference>
<reference evidence="3" key="1">
    <citation type="journal article" date="2013" name="Nature">
        <title>Draft genome of the wheat A-genome progenitor Triticum urartu.</title>
        <authorList>
            <person name="Ling H.Q."/>
            <person name="Zhao S."/>
            <person name="Liu D."/>
            <person name="Wang J."/>
            <person name="Sun H."/>
            <person name="Zhang C."/>
            <person name="Fan H."/>
            <person name="Li D."/>
            <person name="Dong L."/>
            <person name="Tao Y."/>
            <person name="Gao C."/>
            <person name="Wu H."/>
            <person name="Li Y."/>
            <person name="Cui Y."/>
            <person name="Guo X."/>
            <person name="Zheng S."/>
            <person name="Wang B."/>
            <person name="Yu K."/>
            <person name="Liang Q."/>
            <person name="Yang W."/>
            <person name="Lou X."/>
            <person name="Chen J."/>
            <person name="Feng M."/>
            <person name="Jian J."/>
            <person name="Zhang X."/>
            <person name="Luo G."/>
            <person name="Jiang Y."/>
            <person name="Liu J."/>
            <person name="Wang Z."/>
            <person name="Sha Y."/>
            <person name="Zhang B."/>
            <person name="Wu H."/>
            <person name="Tang D."/>
            <person name="Shen Q."/>
            <person name="Xue P."/>
            <person name="Zou S."/>
            <person name="Wang X."/>
            <person name="Liu X."/>
            <person name="Wang F."/>
            <person name="Yang Y."/>
            <person name="An X."/>
            <person name="Dong Z."/>
            <person name="Zhang K."/>
            <person name="Zhang X."/>
            <person name="Luo M.C."/>
            <person name="Dvorak J."/>
            <person name="Tong Y."/>
            <person name="Wang J."/>
            <person name="Yang H."/>
            <person name="Li Z."/>
            <person name="Wang D."/>
            <person name="Zhang A."/>
            <person name="Wang J."/>
        </authorList>
    </citation>
    <scope>NUCLEOTIDE SEQUENCE</scope>
</reference>
<dbReference type="OMA" id="GEPMKTC"/>
<dbReference type="GO" id="GO:0005794">
    <property type="term" value="C:Golgi apparatus"/>
    <property type="evidence" value="ECO:0007669"/>
    <property type="project" value="TreeGrafter"/>
</dbReference>
<sequence>MATSICYGSIASKLVKEVEPEEVQGRIIVACGWLVQGNFRAGAAARVPEQAPRHWQSVGRILETKVKEERPPTRRFDGLALLRMWGGKKVMFVGDSLALNQYESLLCMIHAAAPNARATVSPRSGRIDPATTVTFDEYNVTLVYYLSHYLVDIVSEKAGRVLKLDKIDEGRNWLGADVLVFDSWHWWPRSGKDQPWDYIQEGSQVAKDMDRTVAFTKALNTWAGWVDANLVQTSAKVFFQGISPSHYRGQEWGASPRRSCAGETEPLNSTGPYPAGPIPQQAVIRSALARMAKPVYLLDFTFLSQLRKDAHPGKYGGMFGQDCTHWCIAGLTDTWNILFYAALTGQDG</sequence>
<dbReference type="InterPro" id="IPR029962">
    <property type="entry name" value="TBL"/>
</dbReference>
<feature type="domain" description="Trichome birefringence-like C-terminal" evidence="2">
    <location>
        <begin position="75"/>
        <end position="341"/>
    </location>
</feature>
<gene>
    <name evidence="3" type="ORF">TRIUR3_14105</name>
</gene>
<dbReference type="PANTHER" id="PTHR32285">
    <property type="entry name" value="PROTEIN TRICHOME BIREFRINGENCE-LIKE 9-RELATED"/>
    <property type="match status" value="1"/>
</dbReference>
<dbReference type="STRING" id="4572.M7ZJ68"/>
<dbReference type="GO" id="GO:0016413">
    <property type="term" value="F:O-acetyltransferase activity"/>
    <property type="evidence" value="ECO:0007669"/>
    <property type="project" value="InterPro"/>
</dbReference>
<accession>M7ZJ68</accession>
<dbReference type="AlphaFoldDB" id="M7ZJ68"/>
<organism evidence="3">
    <name type="scientific">Triticum urartu</name>
    <name type="common">Red wild einkorn</name>
    <name type="synonym">Crithodium urartu</name>
    <dbReference type="NCBI Taxonomy" id="4572"/>
    <lineage>
        <taxon>Eukaryota</taxon>
        <taxon>Viridiplantae</taxon>
        <taxon>Streptophyta</taxon>
        <taxon>Embryophyta</taxon>
        <taxon>Tracheophyta</taxon>
        <taxon>Spermatophyta</taxon>
        <taxon>Magnoliopsida</taxon>
        <taxon>Liliopsida</taxon>
        <taxon>Poales</taxon>
        <taxon>Poaceae</taxon>
        <taxon>BOP clade</taxon>
        <taxon>Pooideae</taxon>
        <taxon>Triticodae</taxon>
        <taxon>Triticeae</taxon>
        <taxon>Triticinae</taxon>
        <taxon>Triticum</taxon>
    </lineage>
</organism>
<comment type="similarity">
    <text evidence="1">Belongs to the PC-esterase family. TBL subfamily.</text>
</comment>